<dbReference type="AlphaFoldDB" id="A0A183E5S7"/>
<organism evidence="4">
    <name type="scientific">Gongylonema pulchrum</name>
    <dbReference type="NCBI Taxonomy" id="637853"/>
    <lineage>
        <taxon>Eukaryota</taxon>
        <taxon>Metazoa</taxon>
        <taxon>Ecdysozoa</taxon>
        <taxon>Nematoda</taxon>
        <taxon>Chromadorea</taxon>
        <taxon>Rhabditida</taxon>
        <taxon>Spirurina</taxon>
        <taxon>Spiruromorpha</taxon>
        <taxon>Spiruroidea</taxon>
        <taxon>Gongylonematidae</taxon>
        <taxon>Gongylonema</taxon>
    </lineage>
</organism>
<reference evidence="2 3" key="2">
    <citation type="submission" date="2018-11" db="EMBL/GenBank/DDBJ databases">
        <authorList>
            <consortium name="Pathogen Informatics"/>
        </authorList>
    </citation>
    <scope>NUCLEOTIDE SEQUENCE [LARGE SCALE GENOMIC DNA]</scope>
</reference>
<dbReference type="EMBL" id="UYRT01083582">
    <property type="protein sequence ID" value="VDN27647.1"/>
    <property type="molecule type" value="Genomic_DNA"/>
</dbReference>
<name>A0A183E5S7_9BILA</name>
<evidence type="ECO:0000313" key="4">
    <source>
        <dbReference type="WBParaSite" id="GPUH_0001634001-mRNA-1"/>
    </source>
</evidence>
<accession>A0A183E5S7</accession>
<reference evidence="4" key="1">
    <citation type="submission" date="2016-06" db="UniProtKB">
        <authorList>
            <consortium name="WormBaseParasite"/>
        </authorList>
    </citation>
    <scope>IDENTIFICATION</scope>
</reference>
<evidence type="ECO:0000313" key="3">
    <source>
        <dbReference type="Proteomes" id="UP000271098"/>
    </source>
</evidence>
<dbReference type="WBParaSite" id="GPUH_0001634001-mRNA-1">
    <property type="protein sequence ID" value="GPUH_0001634001-mRNA-1"/>
    <property type="gene ID" value="GPUH_0001634001"/>
</dbReference>
<keyword evidence="3" id="KW-1185">Reference proteome</keyword>
<sequence>MVDWDATATATAANGGELSSDSQANVAVMDELREALAMVTEKTNECEKLRRLKAELEKELELRQTCIDELMVQMNVMQSQQSIHAENYTQLHDWASRLEREKLDLQSNLSDTQEKLKEALMQLETVQISKEEVSSVL</sequence>
<evidence type="ECO:0000313" key="2">
    <source>
        <dbReference type="EMBL" id="VDN27647.1"/>
    </source>
</evidence>
<feature type="coiled-coil region" evidence="1">
    <location>
        <begin position="95"/>
        <end position="129"/>
    </location>
</feature>
<keyword evidence="1" id="KW-0175">Coiled coil</keyword>
<protein>
    <submittedName>
        <fullName evidence="4">GOLGA2L5 domain-containing protein</fullName>
    </submittedName>
</protein>
<proteinExistence type="predicted"/>
<feature type="coiled-coil region" evidence="1">
    <location>
        <begin position="29"/>
        <end position="69"/>
    </location>
</feature>
<gene>
    <name evidence="2" type="ORF">GPUH_LOCUS16318</name>
</gene>
<evidence type="ECO:0000256" key="1">
    <source>
        <dbReference type="SAM" id="Coils"/>
    </source>
</evidence>
<dbReference type="Proteomes" id="UP000271098">
    <property type="component" value="Unassembled WGS sequence"/>
</dbReference>